<dbReference type="Proteomes" id="UP000276417">
    <property type="component" value="Chromosome 2"/>
</dbReference>
<dbReference type="RefSeq" id="WP_124873332.1">
    <property type="nucleotide sequence ID" value="NZ_CP034184.1"/>
</dbReference>
<gene>
    <name evidence="1" type="ORF">EHF33_14120</name>
</gene>
<proteinExistence type="predicted"/>
<keyword evidence="2" id="KW-1185">Reference proteome</keyword>
<evidence type="ECO:0000313" key="1">
    <source>
        <dbReference type="EMBL" id="AZI44051.1"/>
    </source>
</evidence>
<dbReference type="OrthoDB" id="359066at2"/>
<accession>A0A3G8YQS7</accession>
<evidence type="ECO:0000313" key="2">
    <source>
        <dbReference type="Proteomes" id="UP000276417"/>
    </source>
</evidence>
<dbReference type="AlphaFoldDB" id="A0A3G8YQS7"/>
<protein>
    <recommendedName>
        <fullName evidence="3">ASCH domain-containing protein</fullName>
    </recommendedName>
</protein>
<dbReference type="EMBL" id="CP034184">
    <property type="protein sequence ID" value="AZI44051.1"/>
    <property type="molecule type" value="Genomic_DNA"/>
</dbReference>
<dbReference type="KEGG" id="dph:EHF33_14120"/>
<name>A0A3G8YQS7_9DEIO</name>
<organism evidence="1 2">
    <name type="scientific">Deinococcus psychrotolerans</name>
    <dbReference type="NCBI Taxonomy" id="2489213"/>
    <lineage>
        <taxon>Bacteria</taxon>
        <taxon>Thermotogati</taxon>
        <taxon>Deinococcota</taxon>
        <taxon>Deinococci</taxon>
        <taxon>Deinococcales</taxon>
        <taxon>Deinococcaceae</taxon>
        <taxon>Deinococcus</taxon>
    </lineage>
</organism>
<dbReference type="Gene3D" id="2.30.130.30">
    <property type="entry name" value="Hypothetical protein"/>
    <property type="match status" value="1"/>
</dbReference>
<reference evidence="1 2" key="1">
    <citation type="submission" date="2018-11" db="EMBL/GenBank/DDBJ databases">
        <title>Deinococcus shelandsis sp. nov., isolated from South Shetland Islands soil of Antarctica.</title>
        <authorList>
            <person name="Tian J."/>
        </authorList>
    </citation>
    <scope>NUCLEOTIDE SEQUENCE [LARGE SCALE GENOMIC DNA]</scope>
    <source>
        <strain evidence="1 2">S14-83T</strain>
    </source>
</reference>
<evidence type="ECO:0008006" key="3">
    <source>
        <dbReference type="Google" id="ProtNLM"/>
    </source>
</evidence>
<sequence length="164" mass="18238">MTARPLKLKGLEDETRQHVLPPERPERTMDCLTPPLFGLTLNQPWPLCIQQLGKDVENRTWHPQEWGGEVGMLLAIHGGQPPRKLDGNAVQAHDFRQHLDWIAHHIVNPSPWAAPGQYHWVLSAVTPVEPIASVGTRGLWPIEDAIGLRLRAALSQNAGTRSAS</sequence>